<accession>A0A9D4JHU7</accession>
<reference evidence="1" key="2">
    <citation type="submission" date="2020-11" db="EMBL/GenBank/DDBJ databases">
        <authorList>
            <person name="McCartney M.A."/>
            <person name="Auch B."/>
            <person name="Kono T."/>
            <person name="Mallez S."/>
            <person name="Becker A."/>
            <person name="Gohl D.M."/>
            <person name="Silverstein K.A.T."/>
            <person name="Koren S."/>
            <person name="Bechman K.B."/>
            <person name="Herman A."/>
            <person name="Abrahante J.E."/>
            <person name="Garbe J."/>
        </authorList>
    </citation>
    <scope>NUCLEOTIDE SEQUENCE</scope>
    <source>
        <strain evidence="1">Duluth1</strain>
        <tissue evidence="1">Whole animal</tissue>
    </source>
</reference>
<name>A0A9D4JHU7_DREPO</name>
<sequence>MCASEFLRCELYRDWFGTNTSPGVGLYDNYDISVQIDSILFYLQYLTYRELHQEPKQTEALMKLMKLIFTEIYKSTRFHIPCVAHGFFNTSLNMLGHCYELENMLELGWNTYKTSVQLLIEGNAAALHIARLLWRVDQRLQS</sequence>
<reference evidence="1" key="1">
    <citation type="journal article" date="2019" name="bioRxiv">
        <title>The Genome of the Zebra Mussel, Dreissena polymorpha: A Resource for Invasive Species Research.</title>
        <authorList>
            <person name="McCartney M.A."/>
            <person name="Auch B."/>
            <person name="Kono T."/>
            <person name="Mallez S."/>
            <person name="Zhang Y."/>
            <person name="Obille A."/>
            <person name="Becker A."/>
            <person name="Abrahante J.E."/>
            <person name="Garbe J."/>
            <person name="Badalamenti J.P."/>
            <person name="Herman A."/>
            <person name="Mangelson H."/>
            <person name="Liachko I."/>
            <person name="Sullivan S."/>
            <person name="Sone E.D."/>
            <person name="Koren S."/>
            <person name="Silverstein K.A.T."/>
            <person name="Beckman K.B."/>
            <person name="Gohl D.M."/>
        </authorList>
    </citation>
    <scope>NUCLEOTIDE SEQUENCE</scope>
    <source>
        <strain evidence="1">Duluth1</strain>
        <tissue evidence="1">Whole animal</tissue>
    </source>
</reference>
<proteinExistence type="predicted"/>
<gene>
    <name evidence="1" type="ORF">DPMN_140945</name>
</gene>
<protein>
    <submittedName>
        <fullName evidence="1">Uncharacterized protein</fullName>
    </submittedName>
</protein>
<comment type="caution">
    <text evidence="1">The sequence shown here is derived from an EMBL/GenBank/DDBJ whole genome shotgun (WGS) entry which is preliminary data.</text>
</comment>
<organism evidence="1 2">
    <name type="scientific">Dreissena polymorpha</name>
    <name type="common">Zebra mussel</name>
    <name type="synonym">Mytilus polymorpha</name>
    <dbReference type="NCBI Taxonomy" id="45954"/>
    <lineage>
        <taxon>Eukaryota</taxon>
        <taxon>Metazoa</taxon>
        <taxon>Spiralia</taxon>
        <taxon>Lophotrochozoa</taxon>
        <taxon>Mollusca</taxon>
        <taxon>Bivalvia</taxon>
        <taxon>Autobranchia</taxon>
        <taxon>Heteroconchia</taxon>
        <taxon>Euheterodonta</taxon>
        <taxon>Imparidentia</taxon>
        <taxon>Neoheterodontei</taxon>
        <taxon>Myida</taxon>
        <taxon>Dreissenoidea</taxon>
        <taxon>Dreissenidae</taxon>
        <taxon>Dreissena</taxon>
    </lineage>
</organism>
<dbReference type="AlphaFoldDB" id="A0A9D4JHU7"/>
<dbReference type="Proteomes" id="UP000828390">
    <property type="component" value="Unassembled WGS sequence"/>
</dbReference>
<evidence type="ECO:0000313" key="2">
    <source>
        <dbReference type="Proteomes" id="UP000828390"/>
    </source>
</evidence>
<keyword evidence="2" id="KW-1185">Reference proteome</keyword>
<evidence type="ECO:0000313" key="1">
    <source>
        <dbReference type="EMBL" id="KAH3812510.1"/>
    </source>
</evidence>
<dbReference type="EMBL" id="JAIWYP010000006">
    <property type="protein sequence ID" value="KAH3812510.1"/>
    <property type="molecule type" value="Genomic_DNA"/>
</dbReference>